<keyword evidence="1" id="KW-0175">Coiled coil</keyword>
<dbReference type="GO" id="GO:0005783">
    <property type="term" value="C:endoplasmic reticulum"/>
    <property type="evidence" value="ECO:0007669"/>
    <property type="project" value="TreeGrafter"/>
</dbReference>
<reference evidence="6" key="1">
    <citation type="submission" date="2017-02" db="UniProtKB">
        <authorList>
            <consortium name="WormBaseParasite"/>
        </authorList>
    </citation>
    <scope>IDENTIFICATION</scope>
</reference>
<reference evidence="4 5" key="2">
    <citation type="submission" date="2018-11" db="EMBL/GenBank/DDBJ databases">
        <authorList>
            <consortium name="Pathogen Informatics"/>
        </authorList>
    </citation>
    <scope>NUCLEOTIDE SEQUENCE [LARGE SCALE GENOMIC DNA]</scope>
</reference>
<dbReference type="EMBL" id="UYYF01000562">
    <property type="protein sequence ID" value="VDM98589.1"/>
    <property type="molecule type" value="Genomic_DNA"/>
</dbReference>
<dbReference type="PANTHER" id="PTHR23322:SF1">
    <property type="entry name" value="FAS-ASSOCIATED FACTOR 2"/>
    <property type="match status" value="1"/>
</dbReference>
<dbReference type="InterPro" id="IPR029071">
    <property type="entry name" value="Ubiquitin-like_domsf"/>
</dbReference>
<keyword evidence="5" id="KW-1185">Reference proteome</keyword>
<dbReference type="GO" id="GO:0036503">
    <property type="term" value="P:ERAD pathway"/>
    <property type="evidence" value="ECO:0007669"/>
    <property type="project" value="TreeGrafter"/>
</dbReference>
<dbReference type="SUPFAM" id="SSF46934">
    <property type="entry name" value="UBA-like"/>
    <property type="match status" value="1"/>
</dbReference>
<evidence type="ECO:0000256" key="1">
    <source>
        <dbReference type="ARBA" id="ARBA00023054"/>
    </source>
</evidence>
<dbReference type="Gene3D" id="3.40.30.10">
    <property type="entry name" value="Glutaredoxin"/>
    <property type="match status" value="1"/>
</dbReference>
<dbReference type="Gene3D" id="3.10.20.90">
    <property type="entry name" value="Phosphatidylinositol 3-kinase Catalytic Subunit, Chain A, domain 1"/>
    <property type="match status" value="1"/>
</dbReference>
<dbReference type="OMA" id="QISVRCP"/>
<evidence type="ECO:0000259" key="3">
    <source>
        <dbReference type="PROSITE" id="PS50033"/>
    </source>
</evidence>
<dbReference type="SMART" id="SM00594">
    <property type="entry name" value="UAS"/>
    <property type="match status" value="1"/>
</dbReference>
<dbReference type="Pfam" id="PF14555">
    <property type="entry name" value="UBA_4"/>
    <property type="match status" value="1"/>
</dbReference>
<evidence type="ECO:0000313" key="4">
    <source>
        <dbReference type="EMBL" id="VDM98589.1"/>
    </source>
</evidence>
<dbReference type="Proteomes" id="UP000276776">
    <property type="component" value="Unassembled WGS sequence"/>
</dbReference>
<dbReference type="InterPro" id="IPR009060">
    <property type="entry name" value="UBA-like_sf"/>
</dbReference>
<dbReference type="InterPro" id="IPR006577">
    <property type="entry name" value="UAS"/>
</dbReference>
<dbReference type="WBParaSite" id="TCLT_0000256101-mRNA-1">
    <property type="protein sequence ID" value="TCLT_0000256101-mRNA-1"/>
    <property type="gene ID" value="TCLT_0000256101"/>
</dbReference>
<name>A0A0N5CQR1_THECL</name>
<dbReference type="PANTHER" id="PTHR23322">
    <property type="entry name" value="FAS-ASSOCIATED PROTEIN"/>
    <property type="match status" value="1"/>
</dbReference>
<dbReference type="InterPro" id="IPR001012">
    <property type="entry name" value="UBX_dom"/>
</dbReference>
<dbReference type="InterPro" id="IPR050730">
    <property type="entry name" value="UBX_domain-protein"/>
</dbReference>
<gene>
    <name evidence="4" type="ORF">TCLT_LOCUS2562</name>
</gene>
<dbReference type="Gene3D" id="1.10.8.10">
    <property type="entry name" value="DNA helicase RuvA subunit, C-terminal domain"/>
    <property type="match status" value="1"/>
</dbReference>
<protein>
    <submittedName>
        <fullName evidence="6">UBX domain-containing protein</fullName>
    </submittedName>
</protein>
<proteinExistence type="predicted"/>
<feature type="domain" description="UBX" evidence="3">
    <location>
        <begin position="368"/>
        <end position="390"/>
    </location>
</feature>
<dbReference type="GO" id="GO:0043130">
    <property type="term" value="F:ubiquitin binding"/>
    <property type="evidence" value="ECO:0007669"/>
    <property type="project" value="TreeGrafter"/>
</dbReference>
<evidence type="ECO:0000256" key="2">
    <source>
        <dbReference type="SAM" id="MobiDB-lite"/>
    </source>
</evidence>
<feature type="region of interest" description="Disordered" evidence="2">
    <location>
        <begin position="290"/>
        <end position="349"/>
    </location>
</feature>
<dbReference type="InterPro" id="IPR036249">
    <property type="entry name" value="Thioredoxin-like_sf"/>
</dbReference>
<organism evidence="6">
    <name type="scientific">Thelazia callipaeda</name>
    <name type="common">Oriental eyeworm</name>
    <name type="synonym">Parasitic nematode</name>
    <dbReference type="NCBI Taxonomy" id="103827"/>
    <lineage>
        <taxon>Eukaryota</taxon>
        <taxon>Metazoa</taxon>
        <taxon>Ecdysozoa</taxon>
        <taxon>Nematoda</taxon>
        <taxon>Chromadorea</taxon>
        <taxon>Rhabditida</taxon>
        <taxon>Spirurina</taxon>
        <taxon>Spiruromorpha</taxon>
        <taxon>Thelazioidea</taxon>
        <taxon>Thelaziidae</taxon>
        <taxon>Thelazia</taxon>
    </lineage>
</organism>
<dbReference type="PROSITE" id="PS50033">
    <property type="entry name" value="UBX"/>
    <property type="match status" value="1"/>
</dbReference>
<accession>A0A0N5CQR1</accession>
<sequence length="457" mass="53402">MAAEDEEHADVMNRFKEICVVGDDLAKDFLSHNHWNLEAAVQEFFHSGEHVEEEQNLSDVTNELRHRHMQAIDPSTSQTSSTLSAYDSDIRLTRRPPVPQTWFEWAVAIIKLPFFIAYQSLFEILSFVWSLFRAQPLAVTDSRGDVQQFISELNTQFGTLTEGIRFYNGSYDDAINECKNSLRFMIVYLHNPSHQSSERFVRETLLSYQMKQFLHRNDILIWGASVRSQEGYKVSMALRENTYPFLGLLCMRDTRMVLVLRLEGDYELEPMLFTIQVAVDENRGHLDAIRNERQQRELNSRIRREQESDYQRSLAADRARLNQKRKAETERKMAEIKEAEERKKEEEKKERLNAIREELANGLPPEPDSPDCVRVSVRFPNGERFERRFDLLFNATLSHKCCPSNLTLVSNYPRKQLNCAPEWYREFGRVQDPDNIPTFQECGFEKSVVVLVQDNDA</sequence>
<evidence type="ECO:0000313" key="6">
    <source>
        <dbReference type="WBParaSite" id="TCLT_0000256101-mRNA-1"/>
    </source>
</evidence>
<dbReference type="SUPFAM" id="SSF52833">
    <property type="entry name" value="Thioredoxin-like"/>
    <property type="match status" value="1"/>
</dbReference>
<dbReference type="OrthoDB" id="1026733at2759"/>
<evidence type="ECO:0000313" key="5">
    <source>
        <dbReference type="Proteomes" id="UP000276776"/>
    </source>
</evidence>
<dbReference type="STRING" id="103827.A0A0N5CQR1"/>
<dbReference type="SUPFAM" id="SSF54236">
    <property type="entry name" value="Ubiquitin-like"/>
    <property type="match status" value="1"/>
</dbReference>
<dbReference type="AlphaFoldDB" id="A0A0N5CQR1"/>
<dbReference type="CDD" id="cd14352">
    <property type="entry name" value="UBA_DCN1"/>
    <property type="match status" value="1"/>
</dbReference>